<gene>
    <name evidence="3" type="primary">LOC101489118</name>
</gene>
<proteinExistence type="predicted"/>
<dbReference type="Pfam" id="PF03732">
    <property type="entry name" value="Retrotrans_gag"/>
    <property type="match status" value="1"/>
</dbReference>
<organism evidence="2 3">
    <name type="scientific">Cicer arietinum</name>
    <name type="common">Chickpea</name>
    <name type="synonym">Garbanzo</name>
    <dbReference type="NCBI Taxonomy" id="3827"/>
    <lineage>
        <taxon>Eukaryota</taxon>
        <taxon>Viridiplantae</taxon>
        <taxon>Streptophyta</taxon>
        <taxon>Embryophyta</taxon>
        <taxon>Tracheophyta</taxon>
        <taxon>Spermatophyta</taxon>
        <taxon>Magnoliopsida</taxon>
        <taxon>eudicotyledons</taxon>
        <taxon>Gunneridae</taxon>
        <taxon>Pentapetalae</taxon>
        <taxon>rosids</taxon>
        <taxon>fabids</taxon>
        <taxon>Fabales</taxon>
        <taxon>Fabaceae</taxon>
        <taxon>Papilionoideae</taxon>
        <taxon>50 kb inversion clade</taxon>
        <taxon>NPAAA clade</taxon>
        <taxon>Hologalegina</taxon>
        <taxon>IRL clade</taxon>
        <taxon>Cicereae</taxon>
        <taxon>Cicer</taxon>
    </lineage>
</organism>
<reference evidence="2" key="1">
    <citation type="journal article" date="2013" name="Nat. Biotechnol.">
        <title>Draft genome sequence of chickpea (Cicer arietinum) provides a resource for trait improvement.</title>
        <authorList>
            <person name="Varshney R.K."/>
            <person name="Song C."/>
            <person name="Saxena R.K."/>
            <person name="Azam S."/>
            <person name="Yu S."/>
            <person name="Sharpe A.G."/>
            <person name="Cannon S."/>
            <person name="Baek J."/>
            <person name="Rosen B.D."/>
            <person name="Tar'an B."/>
            <person name="Millan T."/>
            <person name="Zhang X."/>
            <person name="Ramsay L.D."/>
            <person name="Iwata A."/>
            <person name="Wang Y."/>
            <person name="Nelson W."/>
            <person name="Farmer A.D."/>
            <person name="Gaur P.M."/>
            <person name="Soderlund C."/>
            <person name="Penmetsa R.V."/>
            <person name="Xu C."/>
            <person name="Bharti A.K."/>
            <person name="He W."/>
            <person name="Winter P."/>
            <person name="Zhao S."/>
            <person name="Hane J.K."/>
            <person name="Carrasquilla-Garcia N."/>
            <person name="Condie J.A."/>
            <person name="Upadhyaya H.D."/>
            <person name="Luo M.C."/>
            <person name="Thudi M."/>
            <person name="Gowda C.L."/>
            <person name="Singh N.P."/>
            <person name="Lichtenzveig J."/>
            <person name="Gali K.K."/>
            <person name="Rubio J."/>
            <person name="Nadarajan N."/>
            <person name="Dolezel J."/>
            <person name="Bansal K.C."/>
            <person name="Xu X."/>
            <person name="Edwards D."/>
            <person name="Zhang G."/>
            <person name="Kahl G."/>
            <person name="Gil J."/>
            <person name="Singh K.B."/>
            <person name="Datta S.K."/>
            <person name="Jackson S.A."/>
            <person name="Wang J."/>
            <person name="Cook D.R."/>
        </authorList>
    </citation>
    <scope>NUCLEOTIDE SEQUENCE [LARGE SCALE GENOMIC DNA]</scope>
    <source>
        <strain evidence="2">cv. CDC Frontier</strain>
    </source>
</reference>
<evidence type="ECO:0000313" key="2">
    <source>
        <dbReference type="Proteomes" id="UP000087171"/>
    </source>
</evidence>
<evidence type="ECO:0000313" key="3">
    <source>
        <dbReference type="RefSeq" id="XP_004506389.1"/>
    </source>
</evidence>
<dbReference type="AlphaFoldDB" id="A0A1S2YLC6"/>
<evidence type="ECO:0000259" key="1">
    <source>
        <dbReference type="Pfam" id="PF03732"/>
    </source>
</evidence>
<dbReference type="InterPro" id="IPR005162">
    <property type="entry name" value="Retrotrans_gag_dom"/>
</dbReference>
<sequence>MGERVPRTREDCFTLTIDFTNNIANPHVETNNFELKPYLISMVQTSTLFRGLPTEDPNVHLKRFIRMENTVKYNSVSTCAIRLRIFPWSLSDKASIWLSSQVVGSITTWDQLTKSFLKTYFPPSMFAKFWTDITNFVQFEQESLYEILHNGLSIQSRSSIDAACGGSIIKKEHEVYALVEEIATNSCQWSLNDKHVKKQVGMYKVETNTILEMNVDKITKQLETLILDDESNLGNPWAKQIEDANYVSQKDGDAKKNIQDALVKYMQKVGHPCMGVLANYIGNTNERLKSIESKTQVQPILATHIKEINYGPNTNRQNSNFFKPPHVQRQEERKPDLQGVLATFIEKTDIRLQNMENQVPSNEFSSNKIEEEHGLANDPSLQVGGEEEEMLMFLKNHYSQRSWSNHKFEELERDDIPRYKPSIE</sequence>
<feature type="domain" description="Retrotransposon gag" evidence="1">
    <location>
        <begin position="84"/>
        <end position="146"/>
    </location>
</feature>
<name>A0A1S2YLC6_CICAR</name>
<dbReference type="PANTHER" id="PTHR33223:SF11">
    <property type="entry name" value="ELEMENT PROTEIN, PUTATIVE-RELATED"/>
    <property type="match status" value="1"/>
</dbReference>
<dbReference type="PANTHER" id="PTHR33223">
    <property type="entry name" value="CCHC-TYPE DOMAIN-CONTAINING PROTEIN"/>
    <property type="match status" value="1"/>
</dbReference>
<accession>A0A1S2YLC6</accession>
<protein>
    <submittedName>
        <fullName evidence="3">Uncharacterized protein LOC101489118</fullName>
    </submittedName>
</protein>
<dbReference type="PaxDb" id="3827-XP_004506389.1"/>
<keyword evidence="2" id="KW-1185">Reference proteome</keyword>
<dbReference type="RefSeq" id="XP_004506389.1">
    <property type="nucleotide sequence ID" value="XM_004506332.1"/>
</dbReference>
<reference evidence="3" key="2">
    <citation type="submission" date="2025-08" db="UniProtKB">
        <authorList>
            <consortium name="RefSeq"/>
        </authorList>
    </citation>
    <scope>IDENTIFICATION</scope>
    <source>
        <tissue evidence="3">Etiolated seedlings</tissue>
    </source>
</reference>
<dbReference type="OrthoDB" id="1436017at2759"/>
<dbReference type="eggNOG" id="KOG0017">
    <property type="taxonomic scope" value="Eukaryota"/>
</dbReference>
<dbReference type="Proteomes" id="UP000087171">
    <property type="component" value="Chromosome Ca6"/>
</dbReference>